<proteinExistence type="predicted"/>
<gene>
    <name evidence="2" type="ORF">QYE76_012766</name>
</gene>
<sequence>MGARRGHRQAGTLYEPDGPNLGREAKMGSTGQNGRQKPNPVPAPSPRCESGAPAPREDENFGRGSHLSLTLGVARDILPSRRLAGNSPATVPRGKVFRHGAARDVSRLAGGLYYPSSPPLLQKP</sequence>
<dbReference type="EMBL" id="JAUUTY010000001">
    <property type="protein sequence ID" value="KAK1696069.1"/>
    <property type="molecule type" value="Genomic_DNA"/>
</dbReference>
<name>A0AAD8U1K0_LOLMU</name>
<dbReference type="AlphaFoldDB" id="A0AAD8U1K0"/>
<dbReference type="Proteomes" id="UP001231189">
    <property type="component" value="Unassembled WGS sequence"/>
</dbReference>
<evidence type="ECO:0000313" key="3">
    <source>
        <dbReference type="Proteomes" id="UP001231189"/>
    </source>
</evidence>
<accession>A0AAD8U1K0</accession>
<evidence type="ECO:0000256" key="1">
    <source>
        <dbReference type="SAM" id="MobiDB-lite"/>
    </source>
</evidence>
<evidence type="ECO:0000313" key="2">
    <source>
        <dbReference type="EMBL" id="KAK1696069.1"/>
    </source>
</evidence>
<keyword evidence="3" id="KW-1185">Reference proteome</keyword>
<protein>
    <submittedName>
        <fullName evidence="2">Uncharacterized protein</fullName>
    </submittedName>
</protein>
<organism evidence="2 3">
    <name type="scientific">Lolium multiflorum</name>
    <name type="common">Italian ryegrass</name>
    <name type="synonym">Lolium perenne subsp. multiflorum</name>
    <dbReference type="NCBI Taxonomy" id="4521"/>
    <lineage>
        <taxon>Eukaryota</taxon>
        <taxon>Viridiplantae</taxon>
        <taxon>Streptophyta</taxon>
        <taxon>Embryophyta</taxon>
        <taxon>Tracheophyta</taxon>
        <taxon>Spermatophyta</taxon>
        <taxon>Magnoliopsida</taxon>
        <taxon>Liliopsida</taxon>
        <taxon>Poales</taxon>
        <taxon>Poaceae</taxon>
        <taxon>BOP clade</taxon>
        <taxon>Pooideae</taxon>
        <taxon>Poodae</taxon>
        <taxon>Poeae</taxon>
        <taxon>Poeae Chloroplast Group 2 (Poeae type)</taxon>
        <taxon>Loliodinae</taxon>
        <taxon>Loliinae</taxon>
        <taxon>Lolium</taxon>
    </lineage>
</organism>
<feature type="region of interest" description="Disordered" evidence="1">
    <location>
        <begin position="1"/>
        <end position="65"/>
    </location>
</feature>
<comment type="caution">
    <text evidence="2">The sequence shown here is derived from an EMBL/GenBank/DDBJ whole genome shotgun (WGS) entry which is preliminary data.</text>
</comment>
<reference evidence="2" key="1">
    <citation type="submission" date="2023-07" db="EMBL/GenBank/DDBJ databases">
        <title>A chromosome-level genome assembly of Lolium multiflorum.</title>
        <authorList>
            <person name="Chen Y."/>
            <person name="Copetti D."/>
            <person name="Kolliker R."/>
            <person name="Studer B."/>
        </authorList>
    </citation>
    <scope>NUCLEOTIDE SEQUENCE</scope>
    <source>
        <strain evidence="2">02402/16</strain>
        <tissue evidence="2">Leaf</tissue>
    </source>
</reference>